<evidence type="ECO:0000313" key="2">
    <source>
        <dbReference type="Proteomes" id="UP000001227"/>
    </source>
</evidence>
<protein>
    <submittedName>
        <fullName evidence="1">Uncharacterized protein</fullName>
    </submittedName>
</protein>
<organism evidence="1 2">
    <name type="scientific">Amoebophilus asiaticus (strain 5a2)</name>
    <dbReference type="NCBI Taxonomy" id="452471"/>
    <lineage>
        <taxon>Bacteria</taxon>
        <taxon>Pseudomonadati</taxon>
        <taxon>Bacteroidota</taxon>
        <taxon>Cytophagia</taxon>
        <taxon>Cytophagales</taxon>
        <taxon>Amoebophilaceae</taxon>
        <taxon>Candidatus Amoebophilus</taxon>
    </lineage>
</organism>
<dbReference type="KEGG" id="aas:Aasi_1576"/>
<gene>
    <name evidence="1" type="ordered locus">Aasi_1576</name>
</gene>
<sequence>MVCITLLLVGNYIYRLVAWNPKIPSSSITTIILLDTTLKEEIFFRGYLQKNFIHFFLFSKICTLDKLSTSLYIVWHITFTCVHTYDYLG</sequence>
<dbReference type="HOGENOM" id="CLU_2448140_0_0_10"/>
<accession>C3L4I6</accession>
<dbReference type="AlphaFoldDB" id="C3L4I6"/>
<evidence type="ECO:0000313" key="1">
    <source>
        <dbReference type="EMBL" id="ACP20904.1"/>
    </source>
</evidence>
<proteinExistence type="predicted"/>
<name>C3L4I6_AMOA5</name>
<dbReference type="EMBL" id="CP001102">
    <property type="protein sequence ID" value="ACP20904.1"/>
    <property type="molecule type" value="Genomic_DNA"/>
</dbReference>
<keyword evidence="2" id="KW-1185">Reference proteome</keyword>
<reference evidence="1 2" key="1">
    <citation type="journal article" date="2010" name="J. Bacteriol.">
        <title>The genome of the amoeba symbiont 'Candidatus Amoebophilus asiaticus' reveals common mechanisms for host cell interaction among amoeba-associated bacteria.</title>
        <authorList>
            <person name="Schmitz-Esser S."/>
            <person name="Tischler P."/>
            <person name="Arnold R."/>
            <person name="Montanaro J."/>
            <person name="Wagner M."/>
            <person name="Rattei T."/>
            <person name="Horn M."/>
        </authorList>
    </citation>
    <scope>NUCLEOTIDE SEQUENCE [LARGE SCALE GENOMIC DNA]</scope>
    <source>
        <strain evidence="1 2">5a2</strain>
    </source>
</reference>
<dbReference type="Proteomes" id="UP000001227">
    <property type="component" value="Chromosome"/>
</dbReference>